<evidence type="ECO:0000313" key="3">
    <source>
        <dbReference type="Proteomes" id="UP000005938"/>
    </source>
</evidence>
<dbReference type="AlphaFoldDB" id="I0WK31"/>
<keyword evidence="1" id="KW-0812">Transmembrane</keyword>
<dbReference type="OrthoDB" id="1139350at2"/>
<proteinExistence type="predicted"/>
<accession>I0WK31</accession>
<sequence>MQKTENPIKQTQLANHCPECFSQDTLELSFYQRNFKNILWNYTSNQIFSELRCNKCQTIIYPIRWTKEIELVHDFYLKTVVAKKNIRLYKLGYVALFLTLSALTSVLYLLLLQK</sequence>
<comment type="caution">
    <text evidence="2">The sequence shown here is derived from an EMBL/GenBank/DDBJ whole genome shotgun (WGS) entry which is preliminary data.</text>
</comment>
<feature type="transmembrane region" description="Helical" evidence="1">
    <location>
        <begin position="91"/>
        <end position="111"/>
    </location>
</feature>
<dbReference type="RefSeq" id="WP_008236836.1">
    <property type="nucleotide sequence ID" value="NZ_AJJU01000002.1"/>
</dbReference>
<evidence type="ECO:0000313" key="2">
    <source>
        <dbReference type="EMBL" id="EID76747.1"/>
    </source>
</evidence>
<reference evidence="2 3" key="1">
    <citation type="journal article" date="2012" name="J. Bacteriol.">
        <title>Genome Sequence of the Halotolerant Bacterium Imtechella halotolerans K1T.</title>
        <authorList>
            <person name="Kumar S."/>
            <person name="Vikram S."/>
            <person name="Subramanian S."/>
            <person name="Raghava G.P."/>
            <person name="Pinnaka A.K."/>
        </authorList>
    </citation>
    <scope>NUCLEOTIDE SEQUENCE [LARGE SCALE GENOMIC DNA]</scope>
    <source>
        <strain evidence="2 3">K1</strain>
    </source>
</reference>
<gene>
    <name evidence="2" type="ORF">W5A_01950</name>
</gene>
<organism evidence="2 3">
    <name type="scientific">Imtechella halotolerans K1</name>
    <dbReference type="NCBI Taxonomy" id="946077"/>
    <lineage>
        <taxon>Bacteria</taxon>
        <taxon>Pseudomonadati</taxon>
        <taxon>Bacteroidota</taxon>
        <taxon>Flavobacteriia</taxon>
        <taxon>Flavobacteriales</taxon>
        <taxon>Flavobacteriaceae</taxon>
        <taxon>Imtechella</taxon>
    </lineage>
</organism>
<keyword evidence="1" id="KW-0472">Membrane</keyword>
<keyword evidence="1" id="KW-1133">Transmembrane helix</keyword>
<dbReference type="EMBL" id="AJJU01000002">
    <property type="protein sequence ID" value="EID76747.1"/>
    <property type="molecule type" value="Genomic_DNA"/>
</dbReference>
<keyword evidence="3" id="KW-1185">Reference proteome</keyword>
<evidence type="ECO:0000256" key="1">
    <source>
        <dbReference type="SAM" id="Phobius"/>
    </source>
</evidence>
<protein>
    <submittedName>
        <fullName evidence="2">Uncharacterized protein</fullName>
    </submittedName>
</protein>
<name>I0WK31_9FLAO</name>
<dbReference type="STRING" id="946077.W5A_01950"/>
<dbReference type="Proteomes" id="UP000005938">
    <property type="component" value="Unassembled WGS sequence"/>
</dbReference>
<dbReference type="eggNOG" id="ENOG50331F5">
    <property type="taxonomic scope" value="Bacteria"/>
</dbReference>